<reference evidence="3 4" key="1">
    <citation type="submission" date="2020-01" db="EMBL/GenBank/DDBJ databases">
        <title>Sphingomonas sp. C33 whole genome sequece.</title>
        <authorList>
            <person name="Park C."/>
        </authorList>
    </citation>
    <scope>NUCLEOTIDE SEQUENCE [LARGE SCALE GENOMIC DNA]</scope>
    <source>
        <strain evidence="3 4">C33</strain>
    </source>
</reference>
<sequence>MAHSDPSPAPAGSSAAASAATMSDRIDAVRARTGELGEDLTRRIADTPLLALAGGIAIGALIGAALPPSQRERRTLGPVGRKLGAAAAEASRAAVSAGKQELGIGTAAKSPVEALADRAIGAVAAAGQAAAGAVKTTKKP</sequence>
<keyword evidence="2" id="KW-1133">Transmembrane helix</keyword>
<dbReference type="Proteomes" id="UP000464468">
    <property type="component" value="Chromosome"/>
</dbReference>
<evidence type="ECO:0000313" key="4">
    <source>
        <dbReference type="Proteomes" id="UP000464468"/>
    </source>
</evidence>
<gene>
    <name evidence="3" type="ORF">GVO57_09595</name>
</gene>
<keyword evidence="2" id="KW-0472">Membrane</keyword>
<evidence type="ECO:0000256" key="2">
    <source>
        <dbReference type="SAM" id="Phobius"/>
    </source>
</evidence>
<evidence type="ECO:0000256" key="1">
    <source>
        <dbReference type="SAM" id="MobiDB-lite"/>
    </source>
</evidence>
<dbReference type="AlphaFoldDB" id="A0A7Z2NWB9"/>
<name>A0A7Z2NWB9_9SPHN</name>
<feature type="compositionally biased region" description="Low complexity" evidence="1">
    <location>
        <begin position="1"/>
        <end position="20"/>
    </location>
</feature>
<keyword evidence="2" id="KW-0812">Transmembrane</keyword>
<dbReference type="KEGG" id="schy:GVO57_09595"/>
<proteinExistence type="predicted"/>
<keyword evidence="4" id="KW-1185">Reference proteome</keyword>
<organism evidence="3 4">
    <name type="scientific">Sphingomonas changnyeongensis</name>
    <dbReference type="NCBI Taxonomy" id="2698679"/>
    <lineage>
        <taxon>Bacteria</taxon>
        <taxon>Pseudomonadati</taxon>
        <taxon>Pseudomonadota</taxon>
        <taxon>Alphaproteobacteria</taxon>
        <taxon>Sphingomonadales</taxon>
        <taxon>Sphingomonadaceae</taxon>
        <taxon>Sphingomonas</taxon>
    </lineage>
</organism>
<feature type="transmembrane region" description="Helical" evidence="2">
    <location>
        <begin position="49"/>
        <end position="66"/>
    </location>
</feature>
<accession>A0A7Z2NWB9</accession>
<feature type="region of interest" description="Disordered" evidence="1">
    <location>
        <begin position="1"/>
        <end position="22"/>
    </location>
</feature>
<dbReference type="EMBL" id="CP047895">
    <property type="protein sequence ID" value="QHL91026.1"/>
    <property type="molecule type" value="Genomic_DNA"/>
</dbReference>
<protein>
    <submittedName>
        <fullName evidence="3">Uncharacterized protein</fullName>
    </submittedName>
</protein>
<evidence type="ECO:0000313" key="3">
    <source>
        <dbReference type="EMBL" id="QHL91026.1"/>
    </source>
</evidence>
<dbReference type="RefSeq" id="WP_160592956.1">
    <property type="nucleotide sequence ID" value="NZ_CP047895.1"/>
</dbReference>